<sequence length="232" mass="25741">MDSETQYVDTEKLQQENQKLRKEMRDLVIQKNTMEDRLYRAINKLLNTKKRRIKKLEGELEKLKKGEGSSDADNHCKTCRCAEAADEDEQSDNEPAVKKTRRSKGAPILISDDDDEADSDNTHDPGSGYGSETDIDEEPASKSASTSSSPNKQKTVIVAVASNESEPKPENSASLDAAEALLSKTDDHDKEDSQSILSPEVQVPKPSLPNPESQGSQKSDYDMEELMDEFCS</sequence>
<dbReference type="EMBL" id="CAXLJM020000046">
    <property type="protein sequence ID" value="CAL8111814.1"/>
    <property type="molecule type" value="Genomic_DNA"/>
</dbReference>
<feature type="region of interest" description="Disordered" evidence="2">
    <location>
        <begin position="82"/>
        <end position="232"/>
    </location>
</feature>
<feature type="compositionally biased region" description="Acidic residues" evidence="2">
    <location>
        <begin position="222"/>
        <end position="232"/>
    </location>
</feature>
<gene>
    <name evidence="3" type="ORF">ODALV1_LOCUS15369</name>
</gene>
<feature type="compositionally biased region" description="Basic and acidic residues" evidence="2">
    <location>
        <begin position="184"/>
        <end position="193"/>
    </location>
</feature>
<evidence type="ECO:0000313" key="4">
    <source>
        <dbReference type="Proteomes" id="UP001642540"/>
    </source>
</evidence>
<evidence type="ECO:0000256" key="2">
    <source>
        <dbReference type="SAM" id="MobiDB-lite"/>
    </source>
</evidence>
<dbReference type="Proteomes" id="UP001642540">
    <property type="component" value="Unassembled WGS sequence"/>
</dbReference>
<evidence type="ECO:0000313" key="3">
    <source>
        <dbReference type="EMBL" id="CAL8111814.1"/>
    </source>
</evidence>
<comment type="caution">
    <text evidence="3">The sequence shown here is derived from an EMBL/GenBank/DDBJ whole genome shotgun (WGS) entry which is preliminary data.</text>
</comment>
<dbReference type="InterPro" id="IPR014751">
    <property type="entry name" value="XRCC4-like_C"/>
</dbReference>
<proteinExistence type="predicted"/>
<dbReference type="Gene3D" id="1.20.5.370">
    <property type="match status" value="1"/>
</dbReference>
<name>A0ABP1QYT5_9HEXA</name>
<protein>
    <submittedName>
        <fullName evidence="3">Uncharacterized protein</fullName>
    </submittedName>
</protein>
<feature type="compositionally biased region" description="Low complexity" evidence="2">
    <location>
        <begin position="172"/>
        <end position="183"/>
    </location>
</feature>
<accession>A0ABP1QYT5</accession>
<keyword evidence="4" id="KW-1185">Reference proteome</keyword>
<reference evidence="3 4" key="1">
    <citation type="submission" date="2024-08" db="EMBL/GenBank/DDBJ databases">
        <authorList>
            <person name="Cucini C."/>
            <person name="Frati F."/>
        </authorList>
    </citation>
    <scope>NUCLEOTIDE SEQUENCE [LARGE SCALE GENOMIC DNA]</scope>
</reference>
<dbReference type="SUPFAM" id="SSF58022">
    <property type="entry name" value="XRCC4, C-terminal oligomerization domain"/>
    <property type="match status" value="1"/>
</dbReference>
<keyword evidence="1" id="KW-0175">Coiled coil</keyword>
<evidence type="ECO:0000256" key="1">
    <source>
        <dbReference type="SAM" id="Coils"/>
    </source>
</evidence>
<organism evidence="3 4">
    <name type="scientific">Orchesella dallaii</name>
    <dbReference type="NCBI Taxonomy" id="48710"/>
    <lineage>
        <taxon>Eukaryota</taxon>
        <taxon>Metazoa</taxon>
        <taxon>Ecdysozoa</taxon>
        <taxon>Arthropoda</taxon>
        <taxon>Hexapoda</taxon>
        <taxon>Collembola</taxon>
        <taxon>Entomobryomorpha</taxon>
        <taxon>Entomobryoidea</taxon>
        <taxon>Orchesellidae</taxon>
        <taxon>Orchesellinae</taxon>
        <taxon>Orchesella</taxon>
    </lineage>
</organism>
<feature type="coiled-coil region" evidence="1">
    <location>
        <begin position="10"/>
        <end position="66"/>
    </location>
</feature>